<dbReference type="RefSeq" id="WP_238221977.1">
    <property type="nucleotide sequence ID" value="NZ_BAAADH010000020.1"/>
</dbReference>
<evidence type="ECO:0000313" key="2">
    <source>
        <dbReference type="EMBL" id="GJE63193.1"/>
    </source>
</evidence>
<organism evidence="2 3">
    <name type="scientific">Methylorubrum aminovorans</name>
    <dbReference type="NCBI Taxonomy" id="269069"/>
    <lineage>
        <taxon>Bacteria</taxon>
        <taxon>Pseudomonadati</taxon>
        <taxon>Pseudomonadota</taxon>
        <taxon>Alphaproteobacteria</taxon>
        <taxon>Hyphomicrobiales</taxon>
        <taxon>Methylobacteriaceae</taxon>
        <taxon>Methylorubrum</taxon>
    </lineage>
</organism>
<feature type="coiled-coil region" evidence="1">
    <location>
        <begin position="29"/>
        <end position="63"/>
    </location>
</feature>
<evidence type="ECO:0000313" key="3">
    <source>
        <dbReference type="Proteomes" id="UP001055039"/>
    </source>
</evidence>
<protein>
    <submittedName>
        <fullName evidence="2">Uncharacterized protein</fullName>
    </submittedName>
</protein>
<accession>A0ABQ4U7F8</accession>
<sequence length="121" mass="13497">MGKFDSSATITPNPYAKSYDADRETFVTRKDLKRANADLAAEILKIEEMVQSIQSEAKAAMEDVQAAPSDPVRERRILELAIGMVVRDYAVPHKSKDVLADRLDAVEQTYKRLVSIVSEAK</sequence>
<dbReference type="Proteomes" id="UP001055039">
    <property type="component" value="Unassembled WGS sequence"/>
</dbReference>
<dbReference type="EMBL" id="BPRC01000001">
    <property type="protein sequence ID" value="GJE63193.1"/>
    <property type="molecule type" value="Genomic_DNA"/>
</dbReference>
<gene>
    <name evidence="2" type="ORF">LNAOJCKE_0387</name>
</gene>
<comment type="caution">
    <text evidence="2">The sequence shown here is derived from an EMBL/GenBank/DDBJ whole genome shotgun (WGS) entry which is preliminary data.</text>
</comment>
<reference evidence="2" key="2">
    <citation type="submission" date="2021-08" db="EMBL/GenBank/DDBJ databases">
        <authorList>
            <person name="Tani A."/>
            <person name="Ola A."/>
            <person name="Ogura Y."/>
            <person name="Katsura K."/>
            <person name="Hayashi T."/>
        </authorList>
    </citation>
    <scope>NUCLEOTIDE SEQUENCE</scope>
    <source>
        <strain evidence="2">NBRC 15686</strain>
    </source>
</reference>
<proteinExistence type="predicted"/>
<keyword evidence="1" id="KW-0175">Coiled coil</keyword>
<evidence type="ECO:0000256" key="1">
    <source>
        <dbReference type="SAM" id="Coils"/>
    </source>
</evidence>
<keyword evidence="3" id="KW-1185">Reference proteome</keyword>
<reference evidence="2" key="1">
    <citation type="journal article" date="2021" name="Front. Microbiol.">
        <title>Comprehensive Comparative Genomics and Phenotyping of Methylobacterium Species.</title>
        <authorList>
            <person name="Alessa O."/>
            <person name="Ogura Y."/>
            <person name="Fujitani Y."/>
            <person name="Takami H."/>
            <person name="Hayashi T."/>
            <person name="Sahin N."/>
            <person name="Tani A."/>
        </authorList>
    </citation>
    <scope>NUCLEOTIDE SEQUENCE</scope>
    <source>
        <strain evidence="2">NBRC 15686</strain>
    </source>
</reference>
<name>A0ABQ4U7F8_9HYPH</name>